<dbReference type="STRING" id="79200.A0A162AGR4"/>
<feature type="transmembrane region" description="Helical" evidence="7">
    <location>
        <begin position="230"/>
        <end position="247"/>
    </location>
</feature>
<evidence type="ECO:0000256" key="6">
    <source>
        <dbReference type="ARBA" id="ARBA00023136"/>
    </source>
</evidence>
<dbReference type="SUPFAM" id="SSF103481">
    <property type="entry name" value="Multidrug resistance efflux transporter EmrE"/>
    <property type="match status" value="1"/>
</dbReference>
<dbReference type="InterPro" id="IPR037185">
    <property type="entry name" value="EmrE-like"/>
</dbReference>
<proteinExistence type="inferred from homology"/>
<dbReference type="GO" id="GO:0015211">
    <property type="term" value="F:purine nucleoside transmembrane transporter activity"/>
    <property type="evidence" value="ECO:0007669"/>
    <property type="project" value="UniProtKB-UniRule"/>
</dbReference>
<comment type="caution">
    <text evidence="9">The sequence shown here is derived from an EMBL/GenBank/DDBJ whole genome shotgun (WGS) entry which is preliminary data.</text>
</comment>
<name>A0A162AGR4_DAUCS</name>
<dbReference type="Gramene" id="KZN00823">
    <property type="protein sequence ID" value="KZN00823"/>
    <property type="gene ID" value="DCAR_009577"/>
</dbReference>
<dbReference type="AlphaFoldDB" id="A0A162AGR4"/>
<feature type="transmembrane region" description="Helical" evidence="7">
    <location>
        <begin position="295"/>
        <end position="316"/>
    </location>
</feature>
<dbReference type="PANTHER" id="PTHR31376:SF1">
    <property type="entry name" value="PURINE PERMEASE 2"/>
    <property type="match status" value="1"/>
</dbReference>
<dbReference type="OrthoDB" id="1865379at2759"/>
<keyword evidence="4 7" id="KW-0812">Transmembrane</keyword>
<feature type="transmembrane region" description="Helical" evidence="7">
    <location>
        <begin position="267"/>
        <end position="290"/>
    </location>
</feature>
<evidence type="ECO:0000313" key="9">
    <source>
        <dbReference type="EMBL" id="KZN00823.1"/>
    </source>
</evidence>
<dbReference type="InterPro" id="IPR030182">
    <property type="entry name" value="PUP_plant"/>
</dbReference>
<dbReference type="GO" id="GO:0016020">
    <property type="term" value="C:membrane"/>
    <property type="evidence" value="ECO:0007669"/>
    <property type="project" value="UniProtKB-SubCell"/>
</dbReference>
<evidence type="ECO:0000256" key="8">
    <source>
        <dbReference type="SAM" id="MobiDB-lite"/>
    </source>
</evidence>
<sequence length="368" mass="40802">MVNMEAKTHVSPPQQTQPLSPSMKRTLLIINCIVLSIGNCGGPLIMRLYFIHGGERIWLSSFLETAAWPFILIILLVAFYYQRTTTGNSTPKLFNMKPRLFFASAVIGILTGLDDYLFAYGIAKLPVSTAAIVIASQLGFTAAFAFLLVKQKFTSFSINAIVLLTLGAGVLALHSSSDRPEGESKKEYILGFVLTLAAAALYGFILPLVELTYQKARQAIDYMLVMEIQMVMCLFATLFCTVGMFINNDFQAIAREARNFELGETKYYVVLVCSGLIWQCFFLGAIGVIFCSSSLLSGIIITVLLPVTEVLAVIFYQEKFQAEKGVALVLSLWGFVSYFYGEIKQSRKLEKNRRAAEMELPLNQIVAS</sequence>
<feature type="region of interest" description="Disordered" evidence="8">
    <location>
        <begin position="1"/>
        <end position="20"/>
    </location>
</feature>
<evidence type="ECO:0000256" key="5">
    <source>
        <dbReference type="ARBA" id="ARBA00022989"/>
    </source>
</evidence>
<keyword evidence="6 7" id="KW-0472">Membrane</keyword>
<feature type="transmembrane region" description="Helical" evidence="7">
    <location>
        <begin position="188"/>
        <end position="209"/>
    </location>
</feature>
<dbReference type="OMA" id="GEWSDSR"/>
<evidence type="ECO:0000256" key="3">
    <source>
        <dbReference type="ARBA" id="ARBA00022448"/>
    </source>
</evidence>
<dbReference type="GO" id="GO:0005345">
    <property type="term" value="F:purine nucleobase transmembrane transporter activity"/>
    <property type="evidence" value="ECO:0007669"/>
    <property type="project" value="UniProtKB-UniRule"/>
</dbReference>
<organism evidence="9">
    <name type="scientific">Daucus carota subsp. sativus</name>
    <name type="common">Carrot</name>
    <dbReference type="NCBI Taxonomy" id="79200"/>
    <lineage>
        <taxon>Eukaryota</taxon>
        <taxon>Viridiplantae</taxon>
        <taxon>Streptophyta</taxon>
        <taxon>Embryophyta</taxon>
        <taxon>Tracheophyta</taxon>
        <taxon>Spermatophyta</taxon>
        <taxon>Magnoliopsida</taxon>
        <taxon>eudicotyledons</taxon>
        <taxon>Gunneridae</taxon>
        <taxon>Pentapetalae</taxon>
        <taxon>asterids</taxon>
        <taxon>campanulids</taxon>
        <taxon>Apiales</taxon>
        <taxon>Apiaceae</taxon>
        <taxon>Apioideae</taxon>
        <taxon>Scandiceae</taxon>
        <taxon>Daucinae</taxon>
        <taxon>Daucus</taxon>
        <taxon>Daucus sect. Daucus</taxon>
    </lineage>
</organism>
<feature type="transmembrane region" description="Helical" evidence="7">
    <location>
        <begin position="129"/>
        <end position="149"/>
    </location>
</feature>
<feature type="transmembrane region" description="Helical" evidence="7">
    <location>
        <begin position="27"/>
        <end position="51"/>
    </location>
</feature>
<accession>A0A162AGR4</accession>
<reference evidence="9" key="1">
    <citation type="journal article" date="2016" name="Nat. Genet.">
        <title>A high-quality carrot genome assembly provides new insights into carotenoid accumulation and asterid genome evolution.</title>
        <authorList>
            <person name="Iorizzo M."/>
            <person name="Ellison S."/>
            <person name="Senalik D."/>
            <person name="Zeng P."/>
            <person name="Satapoomin P."/>
            <person name="Huang J."/>
            <person name="Bowman M."/>
            <person name="Iovene M."/>
            <person name="Sanseverino W."/>
            <person name="Cavagnaro P."/>
            <person name="Yildiz M."/>
            <person name="Macko-Podgorni A."/>
            <person name="Moranska E."/>
            <person name="Grzebelus E."/>
            <person name="Grzebelus D."/>
            <person name="Ashrafi H."/>
            <person name="Zheng Z."/>
            <person name="Cheng S."/>
            <person name="Spooner D."/>
            <person name="Van Deynze A."/>
            <person name="Simon P."/>
        </authorList>
    </citation>
    <scope>NUCLEOTIDE SEQUENCE [LARGE SCALE GENOMIC DNA]</scope>
    <source>
        <tissue evidence="9">Leaf</tissue>
    </source>
</reference>
<evidence type="ECO:0000256" key="1">
    <source>
        <dbReference type="ARBA" id="ARBA00004141"/>
    </source>
</evidence>
<dbReference type="PANTHER" id="PTHR31376">
    <property type="entry name" value="OS09G0467300 PROTEIN-RELATED"/>
    <property type="match status" value="1"/>
</dbReference>
<evidence type="ECO:0000256" key="2">
    <source>
        <dbReference type="ARBA" id="ARBA00006213"/>
    </source>
</evidence>
<gene>
    <name evidence="9" type="ORF">DCAR_009577</name>
</gene>
<feature type="transmembrane region" description="Helical" evidence="7">
    <location>
        <begin position="322"/>
        <end position="341"/>
    </location>
</feature>
<evidence type="ECO:0000256" key="4">
    <source>
        <dbReference type="ARBA" id="ARBA00022692"/>
    </source>
</evidence>
<feature type="transmembrane region" description="Helical" evidence="7">
    <location>
        <begin position="100"/>
        <end position="123"/>
    </location>
</feature>
<feature type="transmembrane region" description="Helical" evidence="7">
    <location>
        <begin position="156"/>
        <end position="176"/>
    </location>
</feature>
<comment type="similarity">
    <text evidence="2 7">Belongs to the purine permeases (TC 2.A.7.14) family.</text>
</comment>
<feature type="transmembrane region" description="Helical" evidence="7">
    <location>
        <begin position="57"/>
        <end position="80"/>
    </location>
</feature>
<dbReference type="EMBL" id="LNRQ01000003">
    <property type="protein sequence ID" value="KZN00823.1"/>
    <property type="molecule type" value="Genomic_DNA"/>
</dbReference>
<dbReference type="Pfam" id="PF16913">
    <property type="entry name" value="PUNUT"/>
    <property type="match status" value="1"/>
</dbReference>
<comment type="subcellular location">
    <subcellularLocation>
        <location evidence="1 7">Membrane</location>
        <topology evidence="1 7">Multi-pass membrane protein</topology>
    </subcellularLocation>
</comment>
<dbReference type="KEGG" id="dcr:108211644"/>
<protein>
    <recommendedName>
        <fullName evidence="7">Probable purine permease</fullName>
    </recommendedName>
</protein>
<evidence type="ECO:0000256" key="7">
    <source>
        <dbReference type="RuleBase" id="RU368015"/>
    </source>
</evidence>
<keyword evidence="5 7" id="KW-1133">Transmembrane helix</keyword>
<feature type="compositionally biased region" description="Low complexity" evidence="8">
    <location>
        <begin position="11"/>
        <end position="20"/>
    </location>
</feature>
<keyword evidence="3 7" id="KW-0813">Transport</keyword>